<evidence type="ECO:0000313" key="11">
    <source>
        <dbReference type="Proteomes" id="UP000292082"/>
    </source>
</evidence>
<dbReference type="InterPro" id="IPR036961">
    <property type="entry name" value="Kinesin_motor_dom_sf"/>
</dbReference>
<gene>
    <name evidence="10" type="ORF">BD310DRAFT_687378</name>
</gene>
<dbReference type="AlphaFoldDB" id="A0A4Q9PML7"/>
<dbReference type="GO" id="GO:0005524">
    <property type="term" value="F:ATP binding"/>
    <property type="evidence" value="ECO:0007669"/>
    <property type="project" value="UniProtKB-KW"/>
</dbReference>
<organism evidence="10 11">
    <name type="scientific">Dichomitus squalens</name>
    <dbReference type="NCBI Taxonomy" id="114155"/>
    <lineage>
        <taxon>Eukaryota</taxon>
        <taxon>Fungi</taxon>
        <taxon>Dikarya</taxon>
        <taxon>Basidiomycota</taxon>
        <taxon>Agaricomycotina</taxon>
        <taxon>Agaricomycetes</taxon>
        <taxon>Polyporales</taxon>
        <taxon>Polyporaceae</taxon>
        <taxon>Dichomitus</taxon>
    </lineage>
</organism>
<dbReference type="Gene3D" id="3.40.850.10">
    <property type="entry name" value="Kinesin motor domain"/>
    <property type="match status" value="1"/>
</dbReference>
<dbReference type="PANTHER" id="PTHR13140">
    <property type="entry name" value="MYOSIN"/>
    <property type="match status" value="1"/>
</dbReference>
<dbReference type="GO" id="GO:0000146">
    <property type="term" value="F:microfilament motor activity"/>
    <property type="evidence" value="ECO:0007669"/>
    <property type="project" value="TreeGrafter"/>
</dbReference>
<dbReference type="Gene3D" id="4.10.270.10">
    <property type="entry name" value="Myosin, subunit A"/>
    <property type="match status" value="1"/>
</dbReference>
<dbReference type="GO" id="GO:0016020">
    <property type="term" value="C:membrane"/>
    <property type="evidence" value="ECO:0007669"/>
    <property type="project" value="TreeGrafter"/>
</dbReference>
<keyword evidence="5 8" id="KW-0518">Myosin</keyword>
<keyword evidence="4" id="KW-0175">Coiled coil</keyword>
<evidence type="ECO:0000256" key="7">
    <source>
        <dbReference type="ARBA" id="ARBA00023203"/>
    </source>
</evidence>
<evidence type="ECO:0000256" key="5">
    <source>
        <dbReference type="ARBA" id="ARBA00023123"/>
    </source>
</evidence>
<evidence type="ECO:0000313" key="10">
    <source>
        <dbReference type="EMBL" id="TBU55405.1"/>
    </source>
</evidence>
<keyword evidence="3" id="KW-0067">ATP-binding</keyword>
<evidence type="ECO:0000259" key="9">
    <source>
        <dbReference type="PROSITE" id="PS51456"/>
    </source>
</evidence>
<comment type="similarity">
    <text evidence="1 8">Belongs to the TRAFAC class myosin-kinesin ATPase superfamily. Myosin family.</text>
</comment>
<dbReference type="Gene3D" id="1.20.58.530">
    <property type="match status" value="1"/>
</dbReference>
<dbReference type="EMBL" id="ML145169">
    <property type="protein sequence ID" value="TBU55405.1"/>
    <property type="molecule type" value="Genomic_DNA"/>
</dbReference>
<keyword evidence="2" id="KW-0547">Nucleotide-binding</keyword>
<dbReference type="InterPro" id="IPR001609">
    <property type="entry name" value="Myosin_head_motor_dom-like"/>
</dbReference>
<dbReference type="SMART" id="SM00242">
    <property type="entry name" value="MYSc"/>
    <property type="match status" value="1"/>
</dbReference>
<dbReference type="GO" id="GO:0051015">
    <property type="term" value="F:actin filament binding"/>
    <property type="evidence" value="ECO:0007669"/>
    <property type="project" value="TreeGrafter"/>
</dbReference>
<dbReference type="PANTHER" id="PTHR13140:SF857">
    <property type="entry name" value="MYOSIN-11"/>
    <property type="match status" value="1"/>
</dbReference>
<evidence type="ECO:0000256" key="3">
    <source>
        <dbReference type="ARBA" id="ARBA00022840"/>
    </source>
</evidence>
<dbReference type="GO" id="GO:0007015">
    <property type="term" value="P:actin filament organization"/>
    <property type="evidence" value="ECO:0007669"/>
    <property type="project" value="TreeGrafter"/>
</dbReference>
<reference evidence="10 11" key="1">
    <citation type="submission" date="2019-01" db="EMBL/GenBank/DDBJ databases">
        <title>Draft genome sequences of three monokaryotic isolates of the white-rot basidiomycete fungus Dichomitus squalens.</title>
        <authorList>
            <consortium name="DOE Joint Genome Institute"/>
            <person name="Lopez S.C."/>
            <person name="Andreopoulos B."/>
            <person name="Pangilinan J."/>
            <person name="Lipzen A."/>
            <person name="Riley R."/>
            <person name="Ahrendt S."/>
            <person name="Ng V."/>
            <person name="Barry K."/>
            <person name="Daum C."/>
            <person name="Grigoriev I.V."/>
            <person name="Hilden K.S."/>
            <person name="Makela M.R."/>
            <person name="de Vries R.P."/>
        </authorList>
    </citation>
    <scope>NUCLEOTIDE SEQUENCE [LARGE SCALE GENOMIC DNA]</scope>
    <source>
        <strain evidence="10 11">CBS 464.89</strain>
    </source>
</reference>
<protein>
    <submittedName>
        <fullName evidence="10">P-loop containing nucleoside triphosphate hydrolase protein</fullName>
    </submittedName>
</protein>
<keyword evidence="10" id="KW-0378">Hydrolase</keyword>
<keyword evidence="11" id="KW-1185">Reference proteome</keyword>
<dbReference type="Proteomes" id="UP000292082">
    <property type="component" value="Unassembled WGS sequence"/>
</dbReference>
<evidence type="ECO:0000256" key="2">
    <source>
        <dbReference type="ARBA" id="ARBA00022741"/>
    </source>
</evidence>
<proteinExistence type="inferred from homology"/>
<dbReference type="Pfam" id="PF00063">
    <property type="entry name" value="Myosin_head"/>
    <property type="match status" value="1"/>
</dbReference>
<dbReference type="GO" id="GO:0005737">
    <property type="term" value="C:cytoplasm"/>
    <property type="evidence" value="ECO:0007669"/>
    <property type="project" value="TreeGrafter"/>
</dbReference>
<keyword evidence="7 8" id="KW-0009">Actin-binding</keyword>
<comment type="caution">
    <text evidence="8">Lacks conserved residue(s) required for the propagation of feature annotation.</text>
</comment>
<dbReference type="STRING" id="114155.A0A4Q9PML7"/>
<dbReference type="InterPro" id="IPR027417">
    <property type="entry name" value="P-loop_NTPase"/>
</dbReference>
<dbReference type="Gene3D" id="1.20.120.720">
    <property type="entry name" value="Myosin VI head, motor domain, U50 subdomain"/>
    <property type="match status" value="1"/>
</dbReference>
<accession>A0A4Q9PML7</accession>
<dbReference type="Gene3D" id="3.30.70.1590">
    <property type="match status" value="1"/>
</dbReference>
<evidence type="ECO:0000256" key="4">
    <source>
        <dbReference type="ARBA" id="ARBA00023054"/>
    </source>
</evidence>
<dbReference type="PROSITE" id="PS51456">
    <property type="entry name" value="MYOSIN_MOTOR"/>
    <property type="match status" value="1"/>
</dbReference>
<feature type="region of interest" description="Actin-binding" evidence="8">
    <location>
        <begin position="129"/>
        <end position="151"/>
    </location>
</feature>
<evidence type="ECO:0000256" key="6">
    <source>
        <dbReference type="ARBA" id="ARBA00023175"/>
    </source>
</evidence>
<dbReference type="GO" id="GO:0016459">
    <property type="term" value="C:myosin complex"/>
    <property type="evidence" value="ECO:0007669"/>
    <property type="project" value="UniProtKB-KW"/>
</dbReference>
<feature type="domain" description="Myosin motor" evidence="9">
    <location>
        <begin position="1"/>
        <end position="251"/>
    </location>
</feature>
<evidence type="ECO:0000256" key="1">
    <source>
        <dbReference type="ARBA" id="ARBA00008314"/>
    </source>
</evidence>
<evidence type="ECO:0000256" key="8">
    <source>
        <dbReference type="PROSITE-ProRule" id="PRU00782"/>
    </source>
</evidence>
<dbReference type="GO" id="GO:0016787">
    <property type="term" value="F:hydrolase activity"/>
    <property type="evidence" value="ECO:0007669"/>
    <property type="project" value="UniProtKB-KW"/>
</dbReference>
<keyword evidence="6" id="KW-0505">Motor protein</keyword>
<dbReference type="SUPFAM" id="SSF52540">
    <property type="entry name" value="P-loop containing nucleoside triphosphate hydrolases"/>
    <property type="match status" value="1"/>
</dbReference>
<name>A0A4Q9PML7_9APHY</name>
<sequence>MPKATDRTFTNKLHAIWAVEPQAGEEPHPGTFKYEQTRFEQGFIVHHYAGRVEYRTDGWLEKNKDPLNDNLTRVLAASSERYVASLFAQYSDMPLPTGTNALHAATIGKKRVTKKGAFRTVAQRHKEQLSALMTQLQGTQPHFVRCIVPNTLKKPGRVDVPLVLDQLRCNGVLEGIRIARLGYPNRLPFVEFRQRYEVLTPGIIPPGYMDGRKACLRMADALELDKSIFRIGTSKIFFKAGVLAELEERRDALLFDVFSRLQAVARKFTARRQMKKILNRAVAIRTIQRNARIYGELRDWPWWNLYPKGRRRFGRAASNSDCGLVLGSTLRR</sequence>